<accession>A0A401TMW3</accession>
<gene>
    <name evidence="1" type="ORF">chiPu_0028317</name>
</gene>
<dbReference type="OrthoDB" id="263283at2759"/>
<name>A0A401TMW3_CHIPU</name>
<organism evidence="1 2">
    <name type="scientific">Chiloscyllium punctatum</name>
    <name type="common">Brownbanded bambooshark</name>
    <name type="synonym">Hemiscyllium punctatum</name>
    <dbReference type="NCBI Taxonomy" id="137246"/>
    <lineage>
        <taxon>Eukaryota</taxon>
        <taxon>Metazoa</taxon>
        <taxon>Chordata</taxon>
        <taxon>Craniata</taxon>
        <taxon>Vertebrata</taxon>
        <taxon>Chondrichthyes</taxon>
        <taxon>Elasmobranchii</taxon>
        <taxon>Galeomorphii</taxon>
        <taxon>Galeoidea</taxon>
        <taxon>Orectolobiformes</taxon>
        <taxon>Hemiscylliidae</taxon>
        <taxon>Chiloscyllium</taxon>
    </lineage>
</organism>
<evidence type="ECO:0000313" key="2">
    <source>
        <dbReference type="Proteomes" id="UP000287033"/>
    </source>
</evidence>
<dbReference type="EMBL" id="BEZZ01128898">
    <property type="protein sequence ID" value="GCC43952.1"/>
    <property type="molecule type" value="Genomic_DNA"/>
</dbReference>
<evidence type="ECO:0000313" key="1">
    <source>
        <dbReference type="EMBL" id="GCC43952.1"/>
    </source>
</evidence>
<dbReference type="Proteomes" id="UP000287033">
    <property type="component" value="Unassembled WGS sequence"/>
</dbReference>
<feature type="non-terminal residue" evidence="1">
    <location>
        <position position="1"/>
    </location>
</feature>
<reference evidence="1 2" key="1">
    <citation type="journal article" date="2018" name="Nat. Ecol. Evol.">
        <title>Shark genomes provide insights into elasmobranch evolution and the origin of vertebrates.</title>
        <authorList>
            <person name="Hara Y"/>
            <person name="Yamaguchi K"/>
            <person name="Onimaru K"/>
            <person name="Kadota M"/>
            <person name="Koyanagi M"/>
            <person name="Keeley SD"/>
            <person name="Tatsumi K"/>
            <person name="Tanaka K"/>
            <person name="Motone F"/>
            <person name="Kageyama Y"/>
            <person name="Nozu R"/>
            <person name="Adachi N"/>
            <person name="Nishimura O"/>
            <person name="Nakagawa R"/>
            <person name="Tanegashima C"/>
            <person name="Kiyatake I"/>
            <person name="Matsumoto R"/>
            <person name="Murakumo K"/>
            <person name="Nishida K"/>
            <person name="Terakita A"/>
            <person name="Kuratani S"/>
            <person name="Sato K"/>
            <person name="Hyodo S Kuraku.S."/>
        </authorList>
    </citation>
    <scope>NUCLEOTIDE SEQUENCE [LARGE SCALE GENOMIC DNA]</scope>
</reference>
<sequence>PQSQSFRGRYSHVAALMNGNILLVAGGYSGYPMGDLVAYKVPIFVSQVLVQNVSADWSDPRVPVVGTGPGRRAQVKGHGGVRGLAQLAERDPCGAG</sequence>
<dbReference type="AlphaFoldDB" id="A0A401TMW3"/>
<keyword evidence="2" id="KW-1185">Reference proteome</keyword>
<proteinExistence type="predicted"/>
<protein>
    <submittedName>
        <fullName evidence="1">Uncharacterized protein</fullName>
    </submittedName>
</protein>
<dbReference type="STRING" id="137246.A0A401TMW3"/>
<comment type="caution">
    <text evidence="1">The sequence shown here is derived from an EMBL/GenBank/DDBJ whole genome shotgun (WGS) entry which is preliminary data.</text>
</comment>